<reference evidence="1" key="1">
    <citation type="journal article" date="2021" name="Proc. Natl. Acad. Sci. U.S.A.">
        <title>A Catalog of Tens of Thousands of Viruses from Human Metagenomes Reveals Hidden Associations with Chronic Diseases.</title>
        <authorList>
            <person name="Tisza M.J."/>
            <person name="Buck C.B."/>
        </authorList>
    </citation>
    <scope>NUCLEOTIDE SEQUENCE</scope>
    <source>
        <strain evidence="1">Ct8MV80</strain>
    </source>
</reference>
<protein>
    <submittedName>
        <fullName evidence="1">Penicillinase repressor</fullName>
    </submittedName>
</protein>
<evidence type="ECO:0000313" key="1">
    <source>
        <dbReference type="EMBL" id="DAE27329.1"/>
    </source>
</evidence>
<sequence length="47" mass="5511">MERHAVYRYLKKLKDAGLILYTGATSRNIRITIKNEKGQEIYRAKSL</sequence>
<accession>A0A8S5R8A8</accession>
<proteinExistence type="predicted"/>
<organism evidence="1">
    <name type="scientific">virus sp. ct8MV80</name>
    <dbReference type="NCBI Taxonomy" id="2826793"/>
    <lineage>
        <taxon>Viruses</taxon>
    </lineage>
</organism>
<dbReference type="EMBL" id="BK015835">
    <property type="protein sequence ID" value="DAE27329.1"/>
    <property type="molecule type" value="Genomic_DNA"/>
</dbReference>
<name>A0A8S5R8A8_9VIRU</name>